<sequence>MHLTVKSLSFLQLSVKKIMKVFEDVEDLIHYYNIWWADFSNYSQSDVVKIMDDMISGQLENLERYGLKC</sequence>
<dbReference type="HOGENOM" id="CLU_2765824_0_0_2"/>
<dbReference type="STRING" id="387631.Asulf_01234"/>
<evidence type="ECO:0000313" key="2">
    <source>
        <dbReference type="Proteomes" id="UP000013307"/>
    </source>
</evidence>
<gene>
    <name evidence="1" type="ORF">Asulf_01234</name>
</gene>
<protein>
    <submittedName>
        <fullName evidence="1">Uncharacterized protein</fullName>
    </submittedName>
</protein>
<organism evidence="1 2">
    <name type="scientific">Archaeoglobus sulfaticallidus PM70-1</name>
    <dbReference type="NCBI Taxonomy" id="387631"/>
    <lineage>
        <taxon>Archaea</taxon>
        <taxon>Methanobacteriati</taxon>
        <taxon>Methanobacteriota</taxon>
        <taxon>Archaeoglobi</taxon>
        <taxon>Archaeoglobales</taxon>
        <taxon>Archaeoglobaceae</taxon>
        <taxon>Archaeoglobus</taxon>
    </lineage>
</organism>
<dbReference type="AlphaFoldDB" id="N0BLU9"/>
<name>N0BLU9_9EURY</name>
<dbReference type="KEGG" id="ast:Asulf_01234"/>
<accession>N0BLU9</accession>
<evidence type="ECO:0000313" key="1">
    <source>
        <dbReference type="EMBL" id="AGK61230.1"/>
    </source>
</evidence>
<proteinExistence type="predicted"/>
<keyword evidence="2" id="KW-1185">Reference proteome</keyword>
<dbReference type="EMBL" id="CP005290">
    <property type="protein sequence ID" value="AGK61230.1"/>
    <property type="molecule type" value="Genomic_DNA"/>
</dbReference>
<dbReference type="Proteomes" id="UP000013307">
    <property type="component" value="Chromosome"/>
</dbReference>
<reference evidence="1 2" key="1">
    <citation type="journal article" date="2013" name="Genome Announc.">
        <title>Complete Genome Sequence of the Thermophilic and Facultatively Chemolithoautotrophic Sulfate Reducer Archaeoglobus sulfaticallidus Strain PM70-1T.</title>
        <authorList>
            <person name="Stokke R."/>
            <person name="Hocking W.P."/>
            <person name="Steinsbu B.O."/>
            <person name="Steen I.H."/>
        </authorList>
    </citation>
    <scope>NUCLEOTIDE SEQUENCE [LARGE SCALE GENOMIC DNA]</scope>
    <source>
        <strain evidence="1">PM70-1</strain>
    </source>
</reference>